<evidence type="ECO:0000256" key="12">
    <source>
        <dbReference type="ARBA" id="ARBA00022842"/>
    </source>
</evidence>
<dbReference type="PRINTS" id="PR00477">
    <property type="entry name" value="PHGLYCKINASE"/>
</dbReference>
<dbReference type="InterPro" id="IPR001576">
    <property type="entry name" value="Phosphoglycerate_kinase"/>
</dbReference>
<dbReference type="GO" id="GO:0006096">
    <property type="term" value="P:glycolytic process"/>
    <property type="evidence" value="ECO:0007669"/>
    <property type="project" value="UniProtKB-KW"/>
</dbReference>
<evidence type="ECO:0000256" key="10">
    <source>
        <dbReference type="ARBA" id="ARBA00022777"/>
    </source>
</evidence>
<name>A0A9P8JHB1_AURME</name>
<comment type="similarity">
    <text evidence="4 14">Belongs to the phosphoglycerate kinase family.</text>
</comment>
<dbReference type="PANTHER" id="PTHR11406">
    <property type="entry name" value="PHOSPHOGLYCERATE KINASE"/>
    <property type="match status" value="1"/>
</dbReference>
<evidence type="ECO:0000256" key="6">
    <source>
        <dbReference type="ARBA" id="ARBA00016471"/>
    </source>
</evidence>
<evidence type="ECO:0000256" key="5">
    <source>
        <dbReference type="ARBA" id="ARBA00013061"/>
    </source>
</evidence>
<organism evidence="16 17">
    <name type="scientific">Aureobasidium melanogenum</name>
    <name type="common">Aureobasidium pullulans var. melanogenum</name>
    <dbReference type="NCBI Taxonomy" id="46634"/>
    <lineage>
        <taxon>Eukaryota</taxon>
        <taxon>Fungi</taxon>
        <taxon>Dikarya</taxon>
        <taxon>Ascomycota</taxon>
        <taxon>Pezizomycotina</taxon>
        <taxon>Dothideomycetes</taxon>
        <taxon>Dothideomycetidae</taxon>
        <taxon>Dothideales</taxon>
        <taxon>Saccotheciaceae</taxon>
        <taxon>Aureobasidium</taxon>
    </lineage>
</organism>
<keyword evidence="11" id="KW-0067">ATP-binding</keyword>
<evidence type="ECO:0000313" key="17">
    <source>
        <dbReference type="Proteomes" id="UP000729357"/>
    </source>
</evidence>
<keyword evidence="8" id="KW-0479">Metal-binding</keyword>
<evidence type="ECO:0000313" key="16">
    <source>
        <dbReference type="EMBL" id="KAG9936255.1"/>
    </source>
</evidence>
<comment type="caution">
    <text evidence="16">The sequence shown here is derived from an EMBL/GenBank/DDBJ whole genome shotgun (WGS) entry which is preliminary data.</text>
</comment>
<comment type="pathway">
    <text evidence="3">Carbohydrate degradation; glycolysis; pyruvate from D-glyceraldehyde 3-phosphate: step 2/5.</text>
</comment>
<dbReference type="PANTHER" id="PTHR11406:SF0">
    <property type="entry name" value="PHOSPHOGLYCERATE KINASE"/>
    <property type="match status" value="1"/>
</dbReference>
<gene>
    <name evidence="16" type="ORF">KCU98_g19865</name>
</gene>
<evidence type="ECO:0000256" key="9">
    <source>
        <dbReference type="ARBA" id="ARBA00022741"/>
    </source>
</evidence>
<dbReference type="SUPFAM" id="SSF53748">
    <property type="entry name" value="Phosphoglycerate kinase"/>
    <property type="match status" value="1"/>
</dbReference>
<keyword evidence="13" id="KW-0324">Glycolysis</keyword>
<dbReference type="InterPro" id="IPR015824">
    <property type="entry name" value="Phosphoglycerate_kinase_N"/>
</dbReference>
<evidence type="ECO:0000256" key="13">
    <source>
        <dbReference type="ARBA" id="ARBA00023152"/>
    </source>
</evidence>
<evidence type="ECO:0000256" key="11">
    <source>
        <dbReference type="ARBA" id="ARBA00022840"/>
    </source>
</evidence>
<evidence type="ECO:0000256" key="15">
    <source>
        <dbReference type="RuleBase" id="RU000696"/>
    </source>
</evidence>
<dbReference type="GO" id="GO:0005524">
    <property type="term" value="F:ATP binding"/>
    <property type="evidence" value="ECO:0007669"/>
    <property type="project" value="UniProtKB-KW"/>
</dbReference>
<dbReference type="GO" id="GO:0004618">
    <property type="term" value="F:phosphoglycerate kinase activity"/>
    <property type="evidence" value="ECO:0007669"/>
    <property type="project" value="UniProtKB-EC"/>
</dbReference>
<evidence type="ECO:0000256" key="14">
    <source>
        <dbReference type="RuleBase" id="RU000532"/>
    </source>
</evidence>
<dbReference type="Proteomes" id="UP000729357">
    <property type="component" value="Unassembled WGS sequence"/>
</dbReference>
<dbReference type="Pfam" id="PF00162">
    <property type="entry name" value="PGK"/>
    <property type="match status" value="1"/>
</dbReference>
<dbReference type="GO" id="GO:0006094">
    <property type="term" value="P:gluconeogenesis"/>
    <property type="evidence" value="ECO:0007669"/>
    <property type="project" value="TreeGrafter"/>
</dbReference>
<keyword evidence="10 14" id="KW-0418">Kinase</keyword>
<keyword evidence="9" id="KW-0547">Nucleotide-binding</keyword>
<sequence>MSLSNKLSIADVDLKGKRVLIRVDFNVPLDADKNITNNQRIAGAVPTIKYAVDNGAKAVILMSHLGRPDGKVNQKYSLKPV</sequence>
<evidence type="ECO:0000256" key="4">
    <source>
        <dbReference type="ARBA" id="ARBA00008982"/>
    </source>
</evidence>
<dbReference type="GO" id="GO:0005829">
    <property type="term" value="C:cytosol"/>
    <property type="evidence" value="ECO:0007669"/>
    <property type="project" value="TreeGrafter"/>
</dbReference>
<dbReference type="PROSITE" id="PS00111">
    <property type="entry name" value="PGLYCERATE_KINASE"/>
    <property type="match status" value="1"/>
</dbReference>
<dbReference type="FunFam" id="3.40.50.1260:FF:000005">
    <property type="entry name" value="Phosphoglycerate kinase"/>
    <property type="match status" value="1"/>
</dbReference>
<dbReference type="InterPro" id="IPR015911">
    <property type="entry name" value="Phosphoglycerate_kinase_CS"/>
</dbReference>
<feature type="non-terminal residue" evidence="16">
    <location>
        <position position="81"/>
    </location>
</feature>
<evidence type="ECO:0000256" key="3">
    <source>
        <dbReference type="ARBA" id="ARBA00004838"/>
    </source>
</evidence>
<proteinExistence type="inferred from homology"/>
<dbReference type="InterPro" id="IPR036043">
    <property type="entry name" value="Phosphoglycerate_kinase_sf"/>
</dbReference>
<keyword evidence="12" id="KW-0460">Magnesium</keyword>
<accession>A0A9P8JHB1</accession>
<dbReference type="AlphaFoldDB" id="A0A9P8JHB1"/>
<dbReference type="EMBL" id="JAHFXS010005991">
    <property type="protein sequence ID" value="KAG9936255.1"/>
    <property type="molecule type" value="Genomic_DNA"/>
</dbReference>
<evidence type="ECO:0000256" key="7">
    <source>
        <dbReference type="ARBA" id="ARBA00022679"/>
    </source>
</evidence>
<dbReference type="EC" id="2.7.2.3" evidence="5 14"/>
<reference evidence="16" key="1">
    <citation type="journal article" date="2021" name="J Fungi (Basel)">
        <title>Virulence traits and population genomics of the black yeast Aureobasidium melanogenum.</title>
        <authorList>
            <person name="Cernosa A."/>
            <person name="Sun X."/>
            <person name="Gostincar C."/>
            <person name="Fang C."/>
            <person name="Gunde-Cimerman N."/>
            <person name="Song Z."/>
        </authorList>
    </citation>
    <scope>NUCLEOTIDE SEQUENCE</scope>
    <source>
        <strain evidence="16">EXF-9298</strain>
    </source>
</reference>
<evidence type="ECO:0000256" key="2">
    <source>
        <dbReference type="ARBA" id="ARBA00001946"/>
    </source>
</evidence>
<evidence type="ECO:0000256" key="8">
    <source>
        <dbReference type="ARBA" id="ARBA00022723"/>
    </source>
</evidence>
<comment type="catalytic activity">
    <reaction evidence="1 14">
        <text>(2R)-3-phosphoglycerate + ATP = (2R)-3-phospho-glyceroyl phosphate + ADP</text>
        <dbReference type="Rhea" id="RHEA:14801"/>
        <dbReference type="ChEBI" id="CHEBI:30616"/>
        <dbReference type="ChEBI" id="CHEBI:57604"/>
        <dbReference type="ChEBI" id="CHEBI:58272"/>
        <dbReference type="ChEBI" id="CHEBI:456216"/>
        <dbReference type="EC" id="2.7.2.3"/>
    </reaction>
</comment>
<comment type="cofactor">
    <cofactor evidence="2">
        <name>Mg(2+)</name>
        <dbReference type="ChEBI" id="CHEBI:18420"/>
    </cofactor>
</comment>
<comment type="subunit">
    <text evidence="15">Monomer.</text>
</comment>
<keyword evidence="7 14" id="KW-0808">Transferase</keyword>
<reference evidence="16" key="2">
    <citation type="submission" date="2021-08" db="EMBL/GenBank/DDBJ databases">
        <authorList>
            <person name="Gostincar C."/>
            <person name="Sun X."/>
            <person name="Song Z."/>
            <person name="Gunde-Cimerman N."/>
        </authorList>
    </citation>
    <scope>NUCLEOTIDE SEQUENCE</scope>
    <source>
        <strain evidence="16">EXF-9298</strain>
    </source>
</reference>
<protein>
    <recommendedName>
        <fullName evidence="6 14">Phosphoglycerate kinase</fullName>
        <ecNumber evidence="5 14">2.7.2.3</ecNumber>
    </recommendedName>
</protein>
<keyword evidence="17" id="KW-1185">Reference proteome</keyword>
<evidence type="ECO:0000256" key="1">
    <source>
        <dbReference type="ARBA" id="ARBA00000642"/>
    </source>
</evidence>
<dbReference type="GO" id="GO:0043531">
    <property type="term" value="F:ADP binding"/>
    <property type="evidence" value="ECO:0007669"/>
    <property type="project" value="TreeGrafter"/>
</dbReference>
<dbReference type="Gene3D" id="3.40.50.1260">
    <property type="entry name" value="Phosphoglycerate kinase, N-terminal domain"/>
    <property type="match status" value="1"/>
</dbReference>
<dbReference type="GO" id="GO:0046872">
    <property type="term" value="F:metal ion binding"/>
    <property type="evidence" value="ECO:0007669"/>
    <property type="project" value="UniProtKB-KW"/>
</dbReference>